<organism evidence="2 3">
    <name type="scientific">Stenotrophomonas panacihumi</name>
    <dbReference type="NCBI Taxonomy" id="676599"/>
    <lineage>
        <taxon>Bacteria</taxon>
        <taxon>Pseudomonadati</taxon>
        <taxon>Pseudomonadota</taxon>
        <taxon>Gammaproteobacteria</taxon>
        <taxon>Lysobacterales</taxon>
        <taxon>Lysobacteraceae</taxon>
        <taxon>Stenotrophomonas</taxon>
    </lineage>
</organism>
<dbReference type="RefSeq" id="WP_057643467.1">
    <property type="nucleotide sequence ID" value="NZ_LLXU01000035.1"/>
</dbReference>
<sequence>MFQLEKHEASIANVNQRIQRHGDERRLAADVKFTLSASNEVLDAFDPTLRQDLFRKPGSGEQQELPTIGADRLTEVKHPALEPLKLSHEFKGYELQIAGLLEAADPIVLVDVSLKRFVLEPKEGGSVELTFNASAQVTSEDLADLSDALVREDVLLTLIAPKRGTAQADLTDDDDNEAAAAEASQLEGAAAGDLEDAA</sequence>
<comment type="caution">
    <text evidence="2">The sequence shown here is derived from an EMBL/GenBank/DDBJ whole genome shotgun (WGS) entry which is preliminary data.</text>
</comment>
<feature type="compositionally biased region" description="Low complexity" evidence="1">
    <location>
        <begin position="178"/>
        <end position="192"/>
    </location>
</feature>
<dbReference type="Proteomes" id="UP000051802">
    <property type="component" value="Unassembled WGS sequence"/>
</dbReference>
<evidence type="ECO:0000313" key="2">
    <source>
        <dbReference type="EMBL" id="KRG47378.1"/>
    </source>
</evidence>
<dbReference type="STRING" id="676599.ARC20_03355"/>
<feature type="region of interest" description="Disordered" evidence="1">
    <location>
        <begin position="166"/>
        <end position="198"/>
    </location>
</feature>
<protein>
    <submittedName>
        <fullName evidence="2">Uncharacterized protein</fullName>
    </submittedName>
</protein>
<accession>A0A0R0AY68</accession>
<proteinExistence type="predicted"/>
<dbReference type="OrthoDB" id="6006688at2"/>
<dbReference type="EMBL" id="LLXU01000035">
    <property type="protein sequence ID" value="KRG47378.1"/>
    <property type="molecule type" value="Genomic_DNA"/>
</dbReference>
<keyword evidence="3" id="KW-1185">Reference proteome</keyword>
<evidence type="ECO:0000313" key="3">
    <source>
        <dbReference type="Proteomes" id="UP000051802"/>
    </source>
</evidence>
<reference evidence="2 3" key="1">
    <citation type="submission" date="2015-10" db="EMBL/GenBank/DDBJ databases">
        <title>Genome sequencing and analysis of members of genus Stenotrophomonas.</title>
        <authorList>
            <person name="Patil P.P."/>
            <person name="Midha S."/>
            <person name="Patil P.B."/>
        </authorList>
    </citation>
    <scope>NUCLEOTIDE SEQUENCE [LARGE SCALE GENOMIC DNA]</scope>
    <source>
        <strain evidence="2 3">JCM 16536</strain>
    </source>
</reference>
<gene>
    <name evidence="2" type="ORF">ARC20_03355</name>
</gene>
<name>A0A0R0AY68_9GAMM</name>
<dbReference type="AlphaFoldDB" id="A0A0R0AY68"/>
<evidence type="ECO:0000256" key="1">
    <source>
        <dbReference type="SAM" id="MobiDB-lite"/>
    </source>
</evidence>